<dbReference type="InterPro" id="IPR013078">
    <property type="entry name" value="His_Pase_superF_clade-1"/>
</dbReference>
<evidence type="ECO:0000256" key="1">
    <source>
        <dbReference type="ARBA" id="ARBA00005582"/>
    </source>
</evidence>
<dbReference type="InterPro" id="IPR051325">
    <property type="entry name" value="Nudix_hydrolase_domain"/>
</dbReference>
<dbReference type="PANTHER" id="PTHR21340">
    <property type="entry name" value="DIADENOSINE 5,5-P1,P4-TETRAPHOSPHATE PYROPHOSPHOHYDROLASE MUTT"/>
    <property type="match status" value="1"/>
</dbReference>
<dbReference type="PROSITE" id="PS51462">
    <property type="entry name" value="NUDIX"/>
    <property type="match status" value="1"/>
</dbReference>
<organism evidence="5 6">
    <name type="scientific">Microbacterium oleivorans</name>
    <dbReference type="NCBI Taxonomy" id="273677"/>
    <lineage>
        <taxon>Bacteria</taxon>
        <taxon>Bacillati</taxon>
        <taxon>Actinomycetota</taxon>
        <taxon>Actinomycetes</taxon>
        <taxon>Micrococcales</taxon>
        <taxon>Microbacteriaceae</taxon>
        <taxon>Microbacterium</taxon>
    </lineage>
</organism>
<dbReference type="EMBL" id="LSTV01000003">
    <property type="protein sequence ID" value="OAH49878.1"/>
    <property type="molecule type" value="Genomic_DNA"/>
</dbReference>
<dbReference type="PROSITE" id="PS00893">
    <property type="entry name" value="NUDIX_BOX"/>
    <property type="match status" value="1"/>
</dbReference>
<comment type="caution">
    <text evidence="5">The sequence shown here is derived from an EMBL/GenBank/DDBJ whole genome shotgun (WGS) entry which is preliminary data.</text>
</comment>
<comment type="similarity">
    <text evidence="1 3">Belongs to the Nudix hydrolase family.</text>
</comment>
<name>A0A177K8Z7_9MICO</name>
<dbReference type="Pfam" id="PF00293">
    <property type="entry name" value="NUDIX"/>
    <property type="match status" value="1"/>
</dbReference>
<keyword evidence="2 3" id="KW-0378">Hydrolase</keyword>
<dbReference type="InterPro" id="IPR015797">
    <property type="entry name" value="NUDIX_hydrolase-like_dom_sf"/>
</dbReference>
<sequence length="312" mass="34014">MTETAVYAAGGVVWRMVDGKLLVLAIHRTKYRDITLPKGKVDPGESLAETAVREIFEETGIRVHLGVPVGISKYRLPSKRTKIVHYWSTEATEEAIRGSSFVPNREIAAIEWLTPKKALERLSYPVDVEILENFLRLVDDGVLATFPVVVLRHGKATPREDWKGKDAARPLTDRGKRQAKAAVGPLRAFGIRRVVSSDAVRCVDTVAPLAKALGRDIRRTELISQDAWEEGHADVRAVVGKRVRSRKAAVLCSHRPVIPTIMSELALATGSLKGSYIESAADLEVGGFSVAHLSATNPGSGIVAIETHPPKV</sequence>
<dbReference type="AlphaFoldDB" id="A0A177K8Z7"/>
<dbReference type="OrthoDB" id="4287477at2"/>
<accession>A0A177K8Z7</accession>
<dbReference type="PRINTS" id="PR00502">
    <property type="entry name" value="NUDIXFAMILY"/>
</dbReference>
<evidence type="ECO:0000256" key="2">
    <source>
        <dbReference type="ARBA" id="ARBA00022801"/>
    </source>
</evidence>
<dbReference type="PANTHER" id="PTHR21340:SF0">
    <property type="entry name" value="BIS(5'-NUCLEOSYL)-TETRAPHOSPHATASE [ASYMMETRICAL]"/>
    <property type="match status" value="1"/>
</dbReference>
<dbReference type="SMART" id="SM00855">
    <property type="entry name" value="PGAM"/>
    <property type="match status" value="1"/>
</dbReference>
<dbReference type="CDD" id="cd03673">
    <property type="entry name" value="NUDIX_Ap6A_hydrolase"/>
    <property type="match status" value="1"/>
</dbReference>
<dbReference type="CDD" id="cd07040">
    <property type="entry name" value="HP"/>
    <property type="match status" value="1"/>
</dbReference>
<dbReference type="InterPro" id="IPR029033">
    <property type="entry name" value="His_PPase_superfam"/>
</dbReference>
<evidence type="ECO:0000313" key="5">
    <source>
        <dbReference type="EMBL" id="OAH49878.1"/>
    </source>
</evidence>
<dbReference type="InterPro" id="IPR000086">
    <property type="entry name" value="NUDIX_hydrolase_dom"/>
</dbReference>
<dbReference type="Gene3D" id="3.40.50.1240">
    <property type="entry name" value="Phosphoglycerate mutase-like"/>
    <property type="match status" value="1"/>
</dbReference>
<evidence type="ECO:0000256" key="3">
    <source>
        <dbReference type="RuleBase" id="RU003476"/>
    </source>
</evidence>
<dbReference type="InterPro" id="IPR020476">
    <property type="entry name" value="Nudix_hydrolase"/>
</dbReference>
<dbReference type="InterPro" id="IPR020084">
    <property type="entry name" value="NUDIX_hydrolase_CS"/>
</dbReference>
<protein>
    <submittedName>
        <fullName evidence="5">DNA mismatch repair protein MutT</fullName>
    </submittedName>
</protein>
<feature type="domain" description="Nudix hydrolase" evidence="4">
    <location>
        <begin position="4"/>
        <end position="135"/>
    </location>
</feature>
<dbReference type="GO" id="GO:0004081">
    <property type="term" value="F:bis(5'-nucleosyl)-tetraphosphatase (asymmetrical) activity"/>
    <property type="evidence" value="ECO:0007669"/>
    <property type="project" value="TreeGrafter"/>
</dbReference>
<dbReference type="SUPFAM" id="SSF53254">
    <property type="entry name" value="Phosphoglycerate mutase-like"/>
    <property type="match status" value="1"/>
</dbReference>
<dbReference type="Gene3D" id="3.90.79.10">
    <property type="entry name" value="Nucleoside Triphosphate Pyrophosphohydrolase"/>
    <property type="match status" value="1"/>
</dbReference>
<dbReference type="Pfam" id="PF00300">
    <property type="entry name" value="His_Phos_1"/>
    <property type="match status" value="1"/>
</dbReference>
<dbReference type="GO" id="GO:0006754">
    <property type="term" value="P:ATP biosynthetic process"/>
    <property type="evidence" value="ECO:0007669"/>
    <property type="project" value="TreeGrafter"/>
</dbReference>
<evidence type="ECO:0000313" key="6">
    <source>
        <dbReference type="Proteomes" id="UP000076998"/>
    </source>
</evidence>
<evidence type="ECO:0000259" key="4">
    <source>
        <dbReference type="PROSITE" id="PS51462"/>
    </source>
</evidence>
<reference evidence="5 6" key="1">
    <citation type="submission" date="2016-02" db="EMBL/GenBank/DDBJ databases">
        <authorList>
            <person name="Wen L."/>
            <person name="He K."/>
            <person name="Yang H."/>
        </authorList>
    </citation>
    <scope>NUCLEOTIDE SEQUENCE [LARGE SCALE GENOMIC DNA]</scope>
    <source>
        <strain evidence="5 6">CD11_3</strain>
    </source>
</reference>
<proteinExistence type="inferred from homology"/>
<dbReference type="RefSeq" id="WP_064003122.1">
    <property type="nucleotide sequence ID" value="NZ_LSTV01000003.1"/>
</dbReference>
<dbReference type="SUPFAM" id="SSF55811">
    <property type="entry name" value="Nudix"/>
    <property type="match status" value="1"/>
</dbReference>
<gene>
    <name evidence="5" type="ORF">AYL44_09900</name>
</gene>
<dbReference type="Proteomes" id="UP000076998">
    <property type="component" value="Unassembled WGS sequence"/>
</dbReference>
<dbReference type="GO" id="GO:0006167">
    <property type="term" value="P:AMP biosynthetic process"/>
    <property type="evidence" value="ECO:0007669"/>
    <property type="project" value="TreeGrafter"/>
</dbReference>